<dbReference type="Gene3D" id="1.10.10.10">
    <property type="entry name" value="Winged helix-like DNA-binding domain superfamily/Winged helix DNA-binding domain"/>
    <property type="match status" value="1"/>
</dbReference>
<protein>
    <submittedName>
        <fullName evidence="3">HTH domain</fullName>
    </submittedName>
</protein>
<dbReference type="InterPro" id="IPR013196">
    <property type="entry name" value="HTH_11"/>
</dbReference>
<dbReference type="Pfam" id="PF13280">
    <property type="entry name" value="WYL"/>
    <property type="match status" value="1"/>
</dbReference>
<dbReference type="PROSITE" id="PS52050">
    <property type="entry name" value="WYL"/>
    <property type="match status" value="1"/>
</dbReference>
<gene>
    <name evidence="3" type="ORF">NCTC13038_04835</name>
</gene>
<dbReference type="PANTHER" id="PTHR34580:SF3">
    <property type="entry name" value="PROTEIN PAFB"/>
    <property type="match status" value="1"/>
</dbReference>
<proteinExistence type="predicted"/>
<dbReference type="InterPro" id="IPR036390">
    <property type="entry name" value="WH_DNA-bd_sf"/>
</dbReference>
<dbReference type="AlphaFoldDB" id="A0A485CGJ7"/>
<organism evidence="3 4">
    <name type="scientific">Raoultella terrigena</name>
    <name type="common">Klebsiella terrigena</name>
    <dbReference type="NCBI Taxonomy" id="577"/>
    <lineage>
        <taxon>Bacteria</taxon>
        <taxon>Pseudomonadati</taxon>
        <taxon>Pseudomonadota</taxon>
        <taxon>Gammaproteobacteria</taxon>
        <taxon>Enterobacterales</taxon>
        <taxon>Enterobacteriaceae</taxon>
        <taxon>Klebsiella/Raoultella group</taxon>
        <taxon>Raoultella</taxon>
    </lineage>
</organism>
<dbReference type="InterPro" id="IPR051534">
    <property type="entry name" value="CBASS_pafABC_assoc_protein"/>
</dbReference>
<dbReference type="InterPro" id="IPR026881">
    <property type="entry name" value="WYL_dom"/>
</dbReference>
<dbReference type="Proteomes" id="UP000332594">
    <property type="component" value="Unassembled WGS sequence"/>
</dbReference>
<sequence length="240" mass="27176">MRRADRLFQILQILRRSTLPVTAAKLAEELEVSKRTIYRDMADLAGQRVPVEGEAGAGYILSSDYNMPLLMFTAEELEAIFLGAELVRRLPDATLANNASDVLAKIASVVPARLLGCLSYSAVGIKPDESDRFKPDTRNIRIAIREGKKLLLDYCSSSGDITQRIVWPVVLGYDQNCCLLISWCELRGGFRHFRAERIRQATILNEDIGSSRSELRNRWERWRDNEMRQFNAENVRGKGG</sequence>
<evidence type="ECO:0000259" key="2">
    <source>
        <dbReference type="Pfam" id="PF13280"/>
    </source>
</evidence>
<dbReference type="EMBL" id="CAADJG010000002">
    <property type="protein sequence ID" value="VFS83852.1"/>
    <property type="molecule type" value="Genomic_DNA"/>
</dbReference>
<feature type="domain" description="WYL" evidence="2">
    <location>
        <begin position="139"/>
        <end position="203"/>
    </location>
</feature>
<dbReference type="PANTHER" id="PTHR34580">
    <property type="match status" value="1"/>
</dbReference>
<dbReference type="SUPFAM" id="SSF46785">
    <property type="entry name" value="Winged helix' DNA-binding domain"/>
    <property type="match status" value="1"/>
</dbReference>
<name>A0A485CGJ7_RAOTE</name>
<accession>A0A485CGJ7</accession>
<dbReference type="Pfam" id="PF08279">
    <property type="entry name" value="HTH_11"/>
    <property type="match status" value="1"/>
</dbReference>
<evidence type="ECO:0000313" key="3">
    <source>
        <dbReference type="EMBL" id="VFS83852.1"/>
    </source>
</evidence>
<reference evidence="3 4" key="1">
    <citation type="submission" date="2019-03" db="EMBL/GenBank/DDBJ databases">
        <authorList>
            <consortium name="Pathogen Informatics"/>
        </authorList>
    </citation>
    <scope>NUCLEOTIDE SEQUENCE [LARGE SCALE GENOMIC DNA]</scope>
    <source>
        <strain evidence="3 4">NCTC13038</strain>
    </source>
</reference>
<evidence type="ECO:0000259" key="1">
    <source>
        <dbReference type="Pfam" id="PF08279"/>
    </source>
</evidence>
<feature type="domain" description="Helix-turn-helix type 11" evidence="1">
    <location>
        <begin position="6"/>
        <end position="60"/>
    </location>
</feature>
<dbReference type="InterPro" id="IPR036388">
    <property type="entry name" value="WH-like_DNA-bd_sf"/>
</dbReference>
<evidence type="ECO:0000313" key="4">
    <source>
        <dbReference type="Proteomes" id="UP000332594"/>
    </source>
</evidence>